<dbReference type="Pfam" id="PF13460">
    <property type="entry name" value="NAD_binding_10"/>
    <property type="match status" value="1"/>
</dbReference>
<evidence type="ECO:0000313" key="2">
    <source>
        <dbReference type="EMBL" id="MDN4479496.1"/>
    </source>
</evidence>
<accession>A0ABT8GDZ3</accession>
<protein>
    <submittedName>
        <fullName evidence="2">NAD(P)H-binding protein</fullName>
    </submittedName>
</protein>
<dbReference type="Gene3D" id="3.40.50.720">
    <property type="entry name" value="NAD(P)-binding Rossmann-like Domain"/>
    <property type="match status" value="1"/>
</dbReference>
<name>A0ABT8GDZ3_9MICO</name>
<dbReference type="SUPFAM" id="SSF51735">
    <property type="entry name" value="NAD(P)-binding Rossmann-fold domains"/>
    <property type="match status" value="1"/>
</dbReference>
<dbReference type="InterPro" id="IPR016040">
    <property type="entry name" value="NAD(P)-bd_dom"/>
</dbReference>
<evidence type="ECO:0000313" key="3">
    <source>
        <dbReference type="Proteomes" id="UP001172708"/>
    </source>
</evidence>
<dbReference type="Proteomes" id="UP001172708">
    <property type="component" value="Unassembled WGS sequence"/>
</dbReference>
<dbReference type="InterPro" id="IPR052718">
    <property type="entry name" value="NmrA-type_oxidoreductase"/>
</dbReference>
<reference evidence="2" key="1">
    <citation type="submission" date="2023-06" db="EMBL/GenBank/DDBJ databases">
        <title>Egi l300058.</title>
        <authorList>
            <person name="Gao L."/>
            <person name="Fang B.-Z."/>
            <person name="Li W.-J."/>
        </authorList>
    </citation>
    <scope>NUCLEOTIDE SEQUENCE</scope>
    <source>
        <strain evidence="2">EGI L300058</strain>
    </source>
</reference>
<dbReference type="RefSeq" id="WP_301140652.1">
    <property type="nucleotide sequence ID" value="NZ_JAUHQA010000001.1"/>
</dbReference>
<evidence type="ECO:0000259" key="1">
    <source>
        <dbReference type="Pfam" id="PF13460"/>
    </source>
</evidence>
<keyword evidence="3" id="KW-1185">Reference proteome</keyword>
<sequence>MTIAVTAASGSLGPLVIDELLARGVRPSQLVAVVRDLGRAEQMAAQGVTVRQGNYDNPPSLVAALEGVSRVLVISGTERGRRVVQHANAIDAARAAGVGLIAYTSVLRAGEATLNPLLEEHVGTERYLEASGVPFVMLRNGFYTENYVPQARRVLASGELLTSAGEGRTASASRRDFAAAAAAVLTTPGHEGQRYELAGGTGWTMHDLAEVIGRIGARQVHVRQVDAPSHLEALLGAGMAQPMAELTVAIDQAVRAGELDTKGGDLERLAGRATTPLEDGLRAAMA</sequence>
<proteinExistence type="predicted"/>
<dbReference type="PANTHER" id="PTHR47129">
    <property type="entry name" value="QUINONE OXIDOREDUCTASE 2"/>
    <property type="match status" value="1"/>
</dbReference>
<gene>
    <name evidence="2" type="ORF">QQX02_00980</name>
</gene>
<dbReference type="Gene3D" id="3.90.25.10">
    <property type="entry name" value="UDP-galactose 4-epimerase, domain 1"/>
    <property type="match status" value="1"/>
</dbReference>
<dbReference type="EMBL" id="JAUHQA010000001">
    <property type="protein sequence ID" value="MDN4479496.1"/>
    <property type="molecule type" value="Genomic_DNA"/>
</dbReference>
<feature type="domain" description="NAD(P)-binding" evidence="1">
    <location>
        <begin position="8"/>
        <end position="188"/>
    </location>
</feature>
<dbReference type="InterPro" id="IPR036291">
    <property type="entry name" value="NAD(P)-bd_dom_sf"/>
</dbReference>
<comment type="caution">
    <text evidence="2">The sequence shown here is derived from an EMBL/GenBank/DDBJ whole genome shotgun (WGS) entry which is preliminary data.</text>
</comment>
<dbReference type="PANTHER" id="PTHR47129:SF1">
    <property type="entry name" value="NMRA-LIKE DOMAIN-CONTAINING PROTEIN"/>
    <property type="match status" value="1"/>
</dbReference>
<organism evidence="2 3">
    <name type="scientific">Demequina muriae</name>
    <dbReference type="NCBI Taxonomy" id="3051664"/>
    <lineage>
        <taxon>Bacteria</taxon>
        <taxon>Bacillati</taxon>
        <taxon>Actinomycetota</taxon>
        <taxon>Actinomycetes</taxon>
        <taxon>Micrococcales</taxon>
        <taxon>Demequinaceae</taxon>
        <taxon>Demequina</taxon>
    </lineage>
</organism>